<protein>
    <submittedName>
        <fullName evidence="2">Uncharacterized protein</fullName>
    </submittedName>
</protein>
<accession>A0AAW1LSX3</accession>
<evidence type="ECO:0000256" key="1">
    <source>
        <dbReference type="SAM" id="MobiDB-lite"/>
    </source>
</evidence>
<gene>
    <name evidence="2" type="ORF">QE152_g11236</name>
</gene>
<dbReference type="Proteomes" id="UP001458880">
    <property type="component" value="Unassembled WGS sequence"/>
</dbReference>
<comment type="caution">
    <text evidence="2">The sequence shown here is derived from an EMBL/GenBank/DDBJ whole genome shotgun (WGS) entry which is preliminary data.</text>
</comment>
<feature type="region of interest" description="Disordered" evidence="1">
    <location>
        <begin position="82"/>
        <end position="104"/>
    </location>
</feature>
<evidence type="ECO:0000313" key="2">
    <source>
        <dbReference type="EMBL" id="KAK9736793.1"/>
    </source>
</evidence>
<evidence type="ECO:0000313" key="3">
    <source>
        <dbReference type="Proteomes" id="UP001458880"/>
    </source>
</evidence>
<keyword evidence="3" id="KW-1185">Reference proteome</keyword>
<dbReference type="AlphaFoldDB" id="A0AAW1LSX3"/>
<sequence length="104" mass="12446">MDGNSVNYEDIRKEYRELNKGIKKRARKRKEYRELNKGIKKRARKDKRIWADNLARRAEEAAASHNTREVYRNTRLLARRSSGIAQYKRSLQKHQTASEERISE</sequence>
<proteinExistence type="predicted"/>
<organism evidence="2 3">
    <name type="scientific">Popillia japonica</name>
    <name type="common">Japanese beetle</name>
    <dbReference type="NCBI Taxonomy" id="7064"/>
    <lineage>
        <taxon>Eukaryota</taxon>
        <taxon>Metazoa</taxon>
        <taxon>Ecdysozoa</taxon>
        <taxon>Arthropoda</taxon>
        <taxon>Hexapoda</taxon>
        <taxon>Insecta</taxon>
        <taxon>Pterygota</taxon>
        <taxon>Neoptera</taxon>
        <taxon>Endopterygota</taxon>
        <taxon>Coleoptera</taxon>
        <taxon>Polyphaga</taxon>
        <taxon>Scarabaeiformia</taxon>
        <taxon>Scarabaeidae</taxon>
        <taxon>Rutelinae</taxon>
        <taxon>Popillia</taxon>
    </lineage>
</organism>
<reference evidence="2 3" key="1">
    <citation type="journal article" date="2024" name="BMC Genomics">
        <title>De novo assembly and annotation of Popillia japonica's genome with initial clues to its potential as an invasive pest.</title>
        <authorList>
            <person name="Cucini C."/>
            <person name="Boschi S."/>
            <person name="Funari R."/>
            <person name="Cardaioli E."/>
            <person name="Iannotti N."/>
            <person name="Marturano G."/>
            <person name="Paoli F."/>
            <person name="Bruttini M."/>
            <person name="Carapelli A."/>
            <person name="Frati F."/>
            <person name="Nardi F."/>
        </authorList>
    </citation>
    <scope>NUCLEOTIDE SEQUENCE [LARGE SCALE GENOMIC DNA]</scope>
    <source>
        <strain evidence="2">DMR45628</strain>
    </source>
</reference>
<dbReference type="EMBL" id="JASPKY010000108">
    <property type="protein sequence ID" value="KAK9736793.1"/>
    <property type="molecule type" value="Genomic_DNA"/>
</dbReference>
<name>A0AAW1LSX3_POPJA</name>